<accession>A0A183K0J5</accession>
<name>A0A183K0J5_9TREM</name>
<proteinExistence type="predicted"/>
<gene>
    <name evidence="1" type="ORF">SCUD_LOCUS8506</name>
</gene>
<protein>
    <submittedName>
        <fullName evidence="3">Secreted protein</fullName>
    </submittedName>
</protein>
<dbReference type="WBParaSite" id="SCUD_0000850601-mRNA-1">
    <property type="protein sequence ID" value="SCUD_0000850601-mRNA-1"/>
    <property type="gene ID" value="SCUD_0000850601"/>
</dbReference>
<dbReference type="Proteomes" id="UP000279833">
    <property type="component" value="Unassembled WGS sequence"/>
</dbReference>
<sequence>MYLHLRWLVKELMTRISFYFRLVRWMYLHLRVDTDSGTRSQYCSVQTPWLAVESRTRVSSFLRLVKWMYLYLRVDVHSGT</sequence>
<reference evidence="3" key="1">
    <citation type="submission" date="2016-06" db="UniProtKB">
        <authorList>
            <consortium name="WormBaseParasite"/>
        </authorList>
    </citation>
    <scope>IDENTIFICATION</scope>
</reference>
<evidence type="ECO:0000313" key="3">
    <source>
        <dbReference type="WBParaSite" id="SCUD_0000850601-mRNA-1"/>
    </source>
</evidence>
<evidence type="ECO:0000313" key="2">
    <source>
        <dbReference type="Proteomes" id="UP000279833"/>
    </source>
</evidence>
<evidence type="ECO:0000313" key="1">
    <source>
        <dbReference type="EMBL" id="VDP31129.1"/>
    </source>
</evidence>
<dbReference type="AlphaFoldDB" id="A0A183K0J5"/>
<keyword evidence="2" id="KW-1185">Reference proteome</keyword>
<dbReference type="EMBL" id="UZAK01032776">
    <property type="protein sequence ID" value="VDP31129.1"/>
    <property type="molecule type" value="Genomic_DNA"/>
</dbReference>
<organism evidence="3">
    <name type="scientific">Schistosoma curassoni</name>
    <dbReference type="NCBI Taxonomy" id="6186"/>
    <lineage>
        <taxon>Eukaryota</taxon>
        <taxon>Metazoa</taxon>
        <taxon>Spiralia</taxon>
        <taxon>Lophotrochozoa</taxon>
        <taxon>Platyhelminthes</taxon>
        <taxon>Trematoda</taxon>
        <taxon>Digenea</taxon>
        <taxon>Strigeidida</taxon>
        <taxon>Schistosomatoidea</taxon>
        <taxon>Schistosomatidae</taxon>
        <taxon>Schistosoma</taxon>
    </lineage>
</organism>
<reference evidence="1 2" key="2">
    <citation type="submission" date="2018-11" db="EMBL/GenBank/DDBJ databases">
        <authorList>
            <consortium name="Pathogen Informatics"/>
        </authorList>
    </citation>
    <scope>NUCLEOTIDE SEQUENCE [LARGE SCALE GENOMIC DNA]</scope>
    <source>
        <strain evidence="1">Dakar</strain>
        <strain evidence="2">Dakar, Senegal</strain>
    </source>
</reference>